<dbReference type="OrthoDB" id="5278911at2759"/>
<dbReference type="InterPro" id="IPR050816">
    <property type="entry name" value="Flavin-dep_Halogenase_NPB"/>
</dbReference>
<name>G2YAB6_BOTF4</name>
<comment type="similarity">
    <text evidence="1">Belongs to the flavin-dependent halogenase family.</text>
</comment>
<dbReference type="STRING" id="999810.G2YAB6"/>
<evidence type="ECO:0000256" key="2">
    <source>
        <dbReference type="ARBA" id="ARBA00023002"/>
    </source>
</evidence>
<evidence type="ECO:0000256" key="1">
    <source>
        <dbReference type="ARBA" id="ARBA00005706"/>
    </source>
</evidence>
<proteinExistence type="inferred from homology"/>
<evidence type="ECO:0008006" key="5">
    <source>
        <dbReference type="Google" id="ProtNLM"/>
    </source>
</evidence>
<evidence type="ECO:0000313" key="3">
    <source>
        <dbReference type="EMBL" id="CCD34157.1"/>
    </source>
</evidence>
<protein>
    <recommendedName>
        <fullName evidence="5">FAD-binding domain-containing protein</fullName>
    </recommendedName>
</protein>
<dbReference type="GO" id="GO:0016491">
    <property type="term" value="F:oxidoreductase activity"/>
    <property type="evidence" value="ECO:0007669"/>
    <property type="project" value="UniProtKB-KW"/>
</dbReference>
<dbReference type="PANTHER" id="PTHR43747:SF5">
    <property type="entry name" value="FAD-BINDING DOMAIN-CONTAINING PROTEIN"/>
    <property type="match status" value="1"/>
</dbReference>
<keyword evidence="2" id="KW-0560">Oxidoreductase</keyword>
<organism evidence="3 4">
    <name type="scientific">Botryotinia fuckeliana (strain T4)</name>
    <name type="common">Noble rot fungus</name>
    <name type="synonym">Botrytis cinerea</name>
    <dbReference type="NCBI Taxonomy" id="999810"/>
    <lineage>
        <taxon>Eukaryota</taxon>
        <taxon>Fungi</taxon>
        <taxon>Dikarya</taxon>
        <taxon>Ascomycota</taxon>
        <taxon>Pezizomycotina</taxon>
        <taxon>Leotiomycetes</taxon>
        <taxon>Helotiales</taxon>
        <taxon>Sclerotiniaceae</taxon>
        <taxon>Botrytis</taxon>
    </lineage>
</organism>
<dbReference type="HOGENOM" id="CLU_2026357_0_0_1"/>
<dbReference type="AlphaFoldDB" id="G2YAB6"/>
<dbReference type="InterPro" id="IPR036188">
    <property type="entry name" value="FAD/NAD-bd_sf"/>
</dbReference>
<dbReference type="Gene3D" id="3.50.50.60">
    <property type="entry name" value="FAD/NAD(P)-binding domain"/>
    <property type="match status" value="1"/>
</dbReference>
<reference evidence="4" key="1">
    <citation type="journal article" date="2011" name="PLoS Genet.">
        <title>Genomic analysis of the necrotrophic fungal pathogens Sclerotinia sclerotiorum and Botrytis cinerea.</title>
        <authorList>
            <person name="Amselem J."/>
            <person name="Cuomo C.A."/>
            <person name="van Kan J.A."/>
            <person name="Viaud M."/>
            <person name="Benito E.P."/>
            <person name="Couloux A."/>
            <person name="Coutinho P.M."/>
            <person name="de Vries R.P."/>
            <person name="Dyer P.S."/>
            <person name="Fillinger S."/>
            <person name="Fournier E."/>
            <person name="Gout L."/>
            <person name="Hahn M."/>
            <person name="Kohn L."/>
            <person name="Lapalu N."/>
            <person name="Plummer K.M."/>
            <person name="Pradier J.M."/>
            <person name="Quevillon E."/>
            <person name="Sharon A."/>
            <person name="Simon A."/>
            <person name="ten Have A."/>
            <person name="Tudzynski B."/>
            <person name="Tudzynski P."/>
            <person name="Wincker P."/>
            <person name="Andrew M."/>
            <person name="Anthouard V."/>
            <person name="Beever R.E."/>
            <person name="Beffa R."/>
            <person name="Benoit I."/>
            <person name="Bouzid O."/>
            <person name="Brault B."/>
            <person name="Chen Z."/>
            <person name="Choquer M."/>
            <person name="Collemare J."/>
            <person name="Cotton P."/>
            <person name="Danchin E.G."/>
            <person name="Da Silva C."/>
            <person name="Gautier A."/>
            <person name="Giraud C."/>
            <person name="Giraud T."/>
            <person name="Gonzalez C."/>
            <person name="Grossetete S."/>
            <person name="Guldener U."/>
            <person name="Henrissat B."/>
            <person name="Howlett B.J."/>
            <person name="Kodira C."/>
            <person name="Kretschmer M."/>
            <person name="Lappartient A."/>
            <person name="Leroch M."/>
            <person name="Levis C."/>
            <person name="Mauceli E."/>
            <person name="Neuveglise C."/>
            <person name="Oeser B."/>
            <person name="Pearson M."/>
            <person name="Poulain J."/>
            <person name="Poussereau N."/>
            <person name="Quesneville H."/>
            <person name="Rascle C."/>
            <person name="Schumacher J."/>
            <person name="Segurens B."/>
            <person name="Sexton A."/>
            <person name="Silva E."/>
            <person name="Sirven C."/>
            <person name="Soanes D.M."/>
            <person name="Talbot N.J."/>
            <person name="Templeton M."/>
            <person name="Yandava C."/>
            <person name="Yarden O."/>
            <person name="Zeng Q."/>
            <person name="Rollins J.A."/>
            <person name="Lebrun M.H."/>
            <person name="Dickman M."/>
        </authorList>
    </citation>
    <scope>NUCLEOTIDE SEQUENCE [LARGE SCALE GENOMIC DNA]</scope>
    <source>
        <strain evidence="4">T4</strain>
    </source>
</reference>
<accession>G2YAB6</accession>
<dbReference type="SUPFAM" id="SSF51905">
    <property type="entry name" value="FAD/NAD(P)-binding domain"/>
    <property type="match status" value="1"/>
</dbReference>
<evidence type="ECO:0000313" key="4">
    <source>
        <dbReference type="Proteomes" id="UP000008177"/>
    </source>
</evidence>
<dbReference type="PANTHER" id="PTHR43747">
    <property type="entry name" value="FAD-BINDING PROTEIN"/>
    <property type="match status" value="1"/>
</dbReference>
<sequence length="122" mass="13836">MAFRAPRVTGSNWLAIGDATGFTNPLYSPGINANMSTSIYAAEMTKNYLSGKDLSIKKDLFQKYEEFCKDRVPNNQRMNVFNYVCMRSPQTGPMGPIWQYLCGTGNEKFQNRQKLNLQNAGY</sequence>
<dbReference type="EMBL" id="FQ790303">
    <property type="protein sequence ID" value="CCD34157.1"/>
    <property type="molecule type" value="Genomic_DNA"/>
</dbReference>
<gene>
    <name evidence="3" type="ORF">BofuT4_P105000.1</name>
</gene>
<dbReference type="InParanoid" id="G2YAB6"/>
<dbReference type="Proteomes" id="UP000008177">
    <property type="component" value="Unplaced contigs"/>
</dbReference>